<feature type="binding site" evidence="7">
    <location>
        <position position="70"/>
    </location>
    <ligand>
        <name>Zn(2+)</name>
        <dbReference type="ChEBI" id="CHEBI:29105"/>
        <note>catalytic</note>
    </ligand>
</feature>
<feature type="binding site" evidence="7">
    <location>
        <position position="190"/>
    </location>
    <ligand>
        <name>Zn(2+)</name>
        <dbReference type="ChEBI" id="CHEBI:29105"/>
        <note>catalytic</note>
    </ligand>
</feature>
<dbReference type="AlphaFoldDB" id="A0A2W5MD52"/>
<keyword evidence="6" id="KW-0479">Metal-binding</keyword>
<evidence type="ECO:0000313" key="9">
    <source>
        <dbReference type="EMBL" id="PZQ11340.1"/>
    </source>
</evidence>
<dbReference type="GO" id="GO:0016811">
    <property type="term" value="F:hydrolase activity, acting on carbon-nitrogen (but not peptide) bonds, in linear amides"/>
    <property type="evidence" value="ECO:0007669"/>
    <property type="project" value="InterPro"/>
</dbReference>
<feature type="transmembrane region" description="Helical" evidence="8">
    <location>
        <begin position="75"/>
        <end position="95"/>
    </location>
</feature>
<proteinExistence type="predicted"/>
<dbReference type="InterPro" id="IPR008901">
    <property type="entry name" value="ACER"/>
</dbReference>
<gene>
    <name evidence="9" type="ORF">DI565_18810</name>
</gene>
<feature type="transmembrane region" description="Helical" evidence="8">
    <location>
        <begin position="23"/>
        <end position="40"/>
    </location>
</feature>
<evidence type="ECO:0000256" key="1">
    <source>
        <dbReference type="ARBA" id="ARBA00004141"/>
    </source>
</evidence>
<keyword evidence="7" id="KW-0862">Zinc</keyword>
<comment type="caution">
    <text evidence="9">The sequence shown here is derived from an EMBL/GenBank/DDBJ whole genome shotgun (WGS) entry which is preliminary data.</text>
</comment>
<evidence type="ECO:0000256" key="5">
    <source>
        <dbReference type="ARBA" id="ARBA00023136"/>
    </source>
</evidence>
<dbReference type="Proteomes" id="UP000249577">
    <property type="component" value="Unassembled WGS sequence"/>
</dbReference>
<organism evidence="9 10">
    <name type="scientific">Ancylobacter novellus</name>
    <name type="common">Thiobacillus novellus</name>
    <dbReference type="NCBI Taxonomy" id="921"/>
    <lineage>
        <taxon>Bacteria</taxon>
        <taxon>Pseudomonadati</taxon>
        <taxon>Pseudomonadota</taxon>
        <taxon>Alphaproteobacteria</taxon>
        <taxon>Hyphomicrobiales</taxon>
        <taxon>Xanthobacteraceae</taxon>
        <taxon>Ancylobacter</taxon>
    </lineage>
</organism>
<reference evidence="9 10" key="1">
    <citation type="submission" date="2017-08" db="EMBL/GenBank/DDBJ databases">
        <title>Infants hospitalized years apart are colonized by the same room-sourced microbial strains.</title>
        <authorList>
            <person name="Brooks B."/>
            <person name="Olm M.R."/>
            <person name="Firek B.A."/>
            <person name="Baker R."/>
            <person name="Thomas B.C."/>
            <person name="Morowitz M.J."/>
            <person name="Banfield J.F."/>
        </authorList>
    </citation>
    <scope>NUCLEOTIDE SEQUENCE [LARGE SCALE GENOMIC DNA]</scope>
    <source>
        <strain evidence="9">S2_005_003_R2_43</strain>
    </source>
</reference>
<evidence type="ECO:0000256" key="3">
    <source>
        <dbReference type="ARBA" id="ARBA00022801"/>
    </source>
</evidence>
<feature type="binding site" evidence="7">
    <location>
        <position position="194"/>
    </location>
    <ligand>
        <name>Zn(2+)</name>
        <dbReference type="ChEBI" id="CHEBI:29105"/>
        <note>catalytic</note>
    </ligand>
</feature>
<feature type="transmembrane region" description="Helical" evidence="8">
    <location>
        <begin position="192"/>
        <end position="209"/>
    </location>
</feature>
<dbReference type="GO" id="GO:0006672">
    <property type="term" value="P:ceramide metabolic process"/>
    <property type="evidence" value="ECO:0007669"/>
    <property type="project" value="InterPro"/>
</dbReference>
<comment type="cofactor">
    <cofactor evidence="7">
        <name>Zn(2+)</name>
        <dbReference type="ChEBI" id="CHEBI:29105"/>
    </cofactor>
</comment>
<dbReference type="GO" id="GO:0046872">
    <property type="term" value="F:metal ion binding"/>
    <property type="evidence" value="ECO:0007669"/>
    <property type="project" value="UniProtKB-KW"/>
</dbReference>
<evidence type="ECO:0008006" key="11">
    <source>
        <dbReference type="Google" id="ProtNLM"/>
    </source>
</evidence>
<feature type="transmembrane region" description="Helical" evidence="8">
    <location>
        <begin position="157"/>
        <end position="177"/>
    </location>
</feature>
<dbReference type="EMBL" id="QFPN01000012">
    <property type="protein sequence ID" value="PZQ11340.1"/>
    <property type="molecule type" value="Genomic_DNA"/>
</dbReference>
<evidence type="ECO:0000256" key="6">
    <source>
        <dbReference type="PIRSR" id="PIRSR608901-1"/>
    </source>
</evidence>
<dbReference type="Pfam" id="PF05875">
    <property type="entry name" value="Ceramidase"/>
    <property type="match status" value="1"/>
</dbReference>
<keyword evidence="5 8" id="KW-0472">Membrane</keyword>
<evidence type="ECO:0000256" key="4">
    <source>
        <dbReference type="ARBA" id="ARBA00022989"/>
    </source>
</evidence>
<name>A0A2W5MD52_ANCNO</name>
<feature type="binding site" evidence="6">
    <location>
        <position position="21"/>
    </location>
    <ligand>
        <name>Ca(2+)</name>
        <dbReference type="ChEBI" id="CHEBI:29108"/>
    </ligand>
</feature>
<evidence type="ECO:0000256" key="8">
    <source>
        <dbReference type="SAM" id="Phobius"/>
    </source>
</evidence>
<evidence type="ECO:0000313" key="10">
    <source>
        <dbReference type="Proteomes" id="UP000249577"/>
    </source>
</evidence>
<sequence length="212" mass="22336">MDWTRPIDAYCERLGPGLWAEPFNAATNAAFLIAGLIAFAEWRRAGVRDMPSLALIALVAAIGVGSALFHTVANVWSSLADVVPIAIFVHAYVLLALRGFLGFGWRATAIAFTGFLLLEAAAPAALGSLVGSSAAYVAPLLALLATGAELRRRRHPAAGAILLAAQVFALSLAFRTIDGPACAVLPTGTHMVWHLLNAVTLWLLTVTALRRA</sequence>
<comment type="subcellular location">
    <subcellularLocation>
        <location evidence="1">Membrane</location>
        <topology evidence="1">Multi-pass membrane protein</topology>
    </subcellularLocation>
</comment>
<keyword evidence="3" id="KW-0378">Hydrolase</keyword>
<feature type="transmembrane region" description="Helical" evidence="8">
    <location>
        <begin position="124"/>
        <end position="145"/>
    </location>
</feature>
<keyword evidence="4 8" id="KW-1133">Transmembrane helix</keyword>
<protein>
    <recommendedName>
        <fullName evidence="11">Ceramidase</fullName>
    </recommendedName>
</protein>
<evidence type="ECO:0000256" key="7">
    <source>
        <dbReference type="PIRSR" id="PIRSR608901-2"/>
    </source>
</evidence>
<feature type="transmembrane region" description="Helical" evidence="8">
    <location>
        <begin position="52"/>
        <end position="69"/>
    </location>
</feature>
<accession>A0A2W5MD52</accession>
<keyword evidence="6" id="KW-0106">Calcium</keyword>
<evidence type="ECO:0000256" key="2">
    <source>
        <dbReference type="ARBA" id="ARBA00022692"/>
    </source>
</evidence>
<keyword evidence="2 8" id="KW-0812">Transmembrane</keyword>
<dbReference type="GO" id="GO:0016020">
    <property type="term" value="C:membrane"/>
    <property type="evidence" value="ECO:0007669"/>
    <property type="project" value="UniProtKB-SubCell"/>
</dbReference>